<name>A0A0N8H8V1_9HYPO</name>
<protein>
    <recommendedName>
        <fullName evidence="1">2EXR domain-containing protein</fullName>
    </recommendedName>
</protein>
<evidence type="ECO:0000313" key="3">
    <source>
        <dbReference type="Proteomes" id="UP000050424"/>
    </source>
</evidence>
<dbReference type="Proteomes" id="UP000050424">
    <property type="component" value="Unassembled WGS sequence"/>
</dbReference>
<evidence type="ECO:0000313" key="2">
    <source>
        <dbReference type="EMBL" id="KPM45596.1"/>
    </source>
</evidence>
<sequence length="388" mass="44781">MSSLPEPHDDRDVHFPRFSRLPPEIRTQIWESALKYSRVVTFVLGRVSHKDEIQKKSSTLPPALIDPGTMPVLINPHFDKVYVCCWNPDFNLRDLEDLDLSAVKSLAVMHEDLGLGPATDGAMEVQEWLLKEPAYRYLRDGLFDYEADFGTWMPGSHNFHVRMSILLHLAKAKSMMELAILVSPPLTKRVDLSKSPVQLVDSYLNATNQQRPDLADLEMDIQEEVNWRHLFQDHAVPSDNLFDGSSVHHDFPIQVRAYFATVTLWPTPNHAPTYPCDYRSGVDGLGFQSVWIHKELRDSWLMFNLRLYQSPDAEDEKPTGETPINDPDRDGYKWYIRELMIEPDWAENHETLRPYPNERILVDCIVPNEPGTQSLREAMEMLFVTEPE</sequence>
<keyword evidence="3" id="KW-1185">Reference proteome</keyword>
<dbReference type="InterPro" id="IPR045518">
    <property type="entry name" value="2EXR"/>
</dbReference>
<dbReference type="Pfam" id="PF20150">
    <property type="entry name" value="2EXR"/>
    <property type="match status" value="1"/>
</dbReference>
<comment type="caution">
    <text evidence="2">The sequence shown here is derived from an EMBL/GenBank/DDBJ whole genome shotgun (WGS) entry which is preliminary data.</text>
</comment>
<proteinExistence type="predicted"/>
<dbReference type="AlphaFoldDB" id="A0A0N8H8V1"/>
<dbReference type="OrthoDB" id="3561261at2759"/>
<accession>A0A0N8H8V1</accession>
<feature type="domain" description="2EXR" evidence="1">
    <location>
        <begin position="15"/>
        <end position="63"/>
    </location>
</feature>
<gene>
    <name evidence="2" type="ORF">AK830_g866</name>
</gene>
<organism evidence="2 3">
    <name type="scientific">Neonectria ditissima</name>
    <dbReference type="NCBI Taxonomy" id="78410"/>
    <lineage>
        <taxon>Eukaryota</taxon>
        <taxon>Fungi</taxon>
        <taxon>Dikarya</taxon>
        <taxon>Ascomycota</taxon>
        <taxon>Pezizomycotina</taxon>
        <taxon>Sordariomycetes</taxon>
        <taxon>Hypocreomycetidae</taxon>
        <taxon>Hypocreales</taxon>
        <taxon>Nectriaceae</taxon>
        <taxon>Neonectria</taxon>
    </lineage>
</organism>
<reference evidence="2 3" key="1">
    <citation type="submission" date="2015-09" db="EMBL/GenBank/DDBJ databases">
        <title>Draft genome of a European isolate of the apple canker pathogen Neonectria ditissima.</title>
        <authorList>
            <person name="Gomez-Cortecero A."/>
            <person name="Harrison R.J."/>
            <person name="Armitage A.D."/>
        </authorList>
    </citation>
    <scope>NUCLEOTIDE SEQUENCE [LARGE SCALE GENOMIC DNA]</scope>
    <source>
        <strain evidence="2 3">R09/05</strain>
    </source>
</reference>
<evidence type="ECO:0000259" key="1">
    <source>
        <dbReference type="Pfam" id="PF20150"/>
    </source>
</evidence>
<dbReference type="EMBL" id="LKCW01000006">
    <property type="protein sequence ID" value="KPM45596.1"/>
    <property type="molecule type" value="Genomic_DNA"/>
</dbReference>